<keyword evidence="3 5" id="KW-1133">Transmembrane helix</keyword>
<sequence>MSEISPSEKDARLWNMLCHLSALAMFTSIPLANILGPLIVWLIKKNEIPSVDQHGKEALNFQISMAIYMAIAAILIFVGIGVILLPVLAIADLILVIIASVKANNGEPYQYPITIRFIK</sequence>
<evidence type="ECO:0000256" key="4">
    <source>
        <dbReference type="ARBA" id="ARBA00023136"/>
    </source>
</evidence>
<dbReference type="RefSeq" id="WP_189517415.1">
    <property type="nucleotide sequence ID" value="NZ_BMXG01000032.1"/>
</dbReference>
<proteinExistence type="predicted"/>
<feature type="transmembrane region" description="Helical" evidence="5">
    <location>
        <begin position="65"/>
        <end position="98"/>
    </location>
</feature>
<dbReference type="Pfam" id="PF09685">
    <property type="entry name" value="MamF_MmsF"/>
    <property type="match status" value="1"/>
</dbReference>
<evidence type="ECO:0000256" key="5">
    <source>
        <dbReference type="SAM" id="Phobius"/>
    </source>
</evidence>
<feature type="transmembrane region" description="Helical" evidence="5">
    <location>
        <begin position="20"/>
        <end position="44"/>
    </location>
</feature>
<dbReference type="AlphaFoldDB" id="A0A8J3DKV6"/>
<comment type="caution">
    <text evidence="6">The sequence shown here is derived from an EMBL/GenBank/DDBJ whole genome shotgun (WGS) entry which is preliminary data.</text>
</comment>
<name>A0A8J3DKV6_9BACT</name>
<keyword evidence="4 5" id="KW-0472">Membrane</keyword>
<protein>
    <submittedName>
        <fullName evidence="6">Orotate phosphoribosyltransferase</fullName>
    </submittedName>
</protein>
<evidence type="ECO:0000256" key="2">
    <source>
        <dbReference type="ARBA" id="ARBA00022692"/>
    </source>
</evidence>
<reference evidence="6" key="2">
    <citation type="submission" date="2020-09" db="EMBL/GenBank/DDBJ databases">
        <authorList>
            <person name="Sun Q."/>
            <person name="Kim S."/>
        </authorList>
    </citation>
    <scope>NUCLEOTIDE SEQUENCE</scope>
    <source>
        <strain evidence="6">KCTC 12870</strain>
    </source>
</reference>
<reference evidence="6" key="1">
    <citation type="journal article" date="2014" name="Int. J. Syst. Evol. Microbiol.">
        <title>Complete genome sequence of Corynebacterium casei LMG S-19264T (=DSM 44701T), isolated from a smear-ripened cheese.</title>
        <authorList>
            <consortium name="US DOE Joint Genome Institute (JGI-PGF)"/>
            <person name="Walter F."/>
            <person name="Albersmeier A."/>
            <person name="Kalinowski J."/>
            <person name="Ruckert C."/>
        </authorList>
    </citation>
    <scope>NUCLEOTIDE SEQUENCE</scope>
    <source>
        <strain evidence="6">KCTC 12870</strain>
    </source>
</reference>
<dbReference type="InterPro" id="IPR019109">
    <property type="entry name" value="MamF_MmsF"/>
</dbReference>
<keyword evidence="7" id="KW-1185">Reference proteome</keyword>
<organism evidence="6 7">
    <name type="scientific">Cerasicoccus arenae</name>
    <dbReference type="NCBI Taxonomy" id="424488"/>
    <lineage>
        <taxon>Bacteria</taxon>
        <taxon>Pseudomonadati</taxon>
        <taxon>Verrucomicrobiota</taxon>
        <taxon>Opitutia</taxon>
        <taxon>Puniceicoccales</taxon>
        <taxon>Cerasicoccaceae</taxon>
        <taxon>Cerasicoccus</taxon>
    </lineage>
</organism>
<evidence type="ECO:0000256" key="3">
    <source>
        <dbReference type="ARBA" id="ARBA00022989"/>
    </source>
</evidence>
<evidence type="ECO:0000313" key="6">
    <source>
        <dbReference type="EMBL" id="GHC13367.1"/>
    </source>
</evidence>
<dbReference type="Proteomes" id="UP000642829">
    <property type="component" value="Unassembled WGS sequence"/>
</dbReference>
<comment type="subcellular location">
    <subcellularLocation>
        <location evidence="1">Membrane</location>
        <topology evidence="1">Multi-pass membrane protein</topology>
    </subcellularLocation>
</comment>
<dbReference type="GO" id="GO:0016757">
    <property type="term" value="F:glycosyltransferase activity"/>
    <property type="evidence" value="ECO:0007669"/>
    <property type="project" value="UniProtKB-KW"/>
</dbReference>
<keyword evidence="6" id="KW-0328">Glycosyltransferase</keyword>
<gene>
    <name evidence="6" type="ORF">GCM10007047_33400</name>
</gene>
<keyword evidence="2 5" id="KW-0812">Transmembrane</keyword>
<evidence type="ECO:0000256" key="1">
    <source>
        <dbReference type="ARBA" id="ARBA00004141"/>
    </source>
</evidence>
<dbReference type="EMBL" id="BMXG01000032">
    <property type="protein sequence ID" value="GHC13367.1"/>
    <property type="molecule type" value="Genomic_DNA"/>
</dbReference>
<evidence type="ECO:0000313" key="7">
    <source>
        <dbReference type="Proteomes" id="UP000642829"/>
    </source>
</evidence>
<keyword evidence="6" id="KW-0808">Transferase</keyword>
<accession>A0A8J3DKV6</accession>